<comment type="caution">
    <text evidence="6">The sequence shown here is derived from an EMBL/GenBank/DDBJ whole genome shotgun (WGS) entry which is preliminary data.</text>
</comment>
<dbReference type="GO" id="GO:0033554">
    <property type="term" value="P:cellular response to stress"/>
    <property type="evidence" value="ECO:0007669"/>
    <property type="project" value="UniProtKB-ARBA"/>
</dbReference>
<dbReference type="PROSITE" id="PS00063">
    <property type="entry name" value="ALDOKETO_REDUCTASE_3"/>
    <property type="match status" value="1"/>
</dbReference>
<reference evidence="6" key="2">
    <citation type="submission" date="2023-05" db="EMBL/GenBank/DDBJ databases">
        <authorList>
            <consortium name="Lawrence Berkeley National Laboratory"/>
            <person name="Steindorff A."/>
            <person name="Hensen N."/>
            <person name="Bonometti L."/>
            <person name="Westerberg I."/>
            <person name="Brannstrom I.O."/>
            <person name="Guillou S."/>
            <person name="Cros-Aarteil S."/>
            <person name="Calhoun S."/>
            <person name="Haridas S."/>
            <person name="Kuo A."/>
            <person name="Mondo S."/>
            <person name="Pangilinan J."/>
            <person name="Riley R."/>
            <person name="Labutti K."/>
            <person name="Andreopoulos B."/>
            <person name="Lipzen A."/>
            <person name="Chen C."/>
            <person name="Yanf M."/>
            <person name="Daum C."/>
            <person name="Ng V."/>
            <person name="Clum A."/>
            <person name="Ohm R."/>
            <person name="Martin F."/>
            <person name="Silar P."/>
            <person name="Natvig D."/>
            <person name="Lalanne C."/>
            <person name="Gautier V."/>
            <person name="Ament-Velasquez S.L."/>
            <person name="Kruys A."/>
            <person name="Hutchinson M.I."/>
            <person name="Powell A.J."/>
            <person name="Barry K."/>
            <person name="Miller A.N."/>
            <person name="Grigoriev I.V."/>
            <person name="Debuchy R."/>
            <person name="Gladieux P."/>
            <person name="Thoren M.H."/>
            <person name="Johannesson H."/>
        </authorList>
    </citation>
    <scope>NUCLEOTIDE SEQUENCE</scope>
    <source>
        <strain evidence="6">CBS 315.58</strain>
    </source>
</reference>
<dbReference type="InterPro" id="IPR036812">
    <property type="entry name" value="NAD(P)_OxRdtase_dom_sf"/>
</dbReference>
<comment type="subcellular location">
    <subcellularLocation>
        <location evidence="1">Cytoplasm</location>
    </subcellularLocation>
</comment>
<feature type="domain" description="NADP-dependent oxidoreductase" evidence="5">
    <location>
        <begin position="69"/>
        <end position="329"/>
    </location>
</feature>
<dbReference type="Proteomes" id="UP001303160">
    <property type="component" value="Unassembled WGS sequence"/>
</dbReference>
<protein>
    <submittedName>
        <fullName evidence="6">NADP-dependent oxidoreductase domain-containing protein</fullName>
    </submittedName>
</protein>
<dbReference type="PANTHER" id="PTHR11732">
    <property type="entry name" value="ALDO/KETO REDUCTASE"/>
    <property type="match status" value="1"/>
</dbReference>
<keyword evidence="3" id="KW-0963">Cytoplasm</keyword>
<organism evidence="6 7">
    <name type="scientific">Triangularia verruculosa</name>
    <dbReference type="NCBI Taxonomy" id="2587418"/>
    <lineage>
        <taxon>Eukaryota</taxon>
        <taxon>Fungi</taxon>
        <taxon>Dikarya</taxon>
        <taxon>Ascomycota</taxon>
        <taxon>Pezizomycotina</taxon>
        <taxon>Sordariomycetes</taxon>
        <taxon>Sordariomycetidae</taxon>
        <taxon>Sordariales</taxon>
        <taxon>Podosporaceae</taxon>
        <taxon>Triangularia</taxon>
    </lineage>
</organism>
<evidence type="ECO:0000313" key="7">
    <source>
        <dbReference type="Proteomes" id="UP001303160"/>
    </source>
</evidence>
<dbReference type="InterPro" id="IPR020471">
    <property type="entry name" value="AKR"/>
</dbReference>
<dbReference type="InterPro" id="IPR023210">
    <property type="entry name" value="NADP_OxRdtase_dom"/>
</dbReference>
<dbReference type="PROSITE" id="PS00798">
    <property type="entry name" value="ALDOKETO_REDUCTASE_1"/>
    <property type="match status" value="1"/>
</dbReference>
<keyword evidence="7" id="KW-1185">Reference proteome</keyword>
<dbReference type="PRINTS" id="PR00069">
    <property type="entry name" value="ALDKETRDTASE"/>
</dbReference>
<reference evidence="6" key="1">
    <citation type="journal article" date="2023" name="Mol. Phylogenet. Evol.">
        <title>Genome-scale phylogeny and comparative genomics of the fungal order Sordariales.</title>
        <authorList>
            <person name="Hensen N."/>
            <person name="Bonometti L."/>
            <person name="Westerberg I."/>
            <person name="Brannstrom I.O."/>
            <person name="Guillou S."/>
            <person name="Cros-Aarteil S."/>
            <person name="Calhoun S."/>
            <person name="Haridas S."/>
            <person name="Kuo A."/>
            <person name="Mondo S."/>
            <person name="Pangilinan J."/>
            <person name="Riley R."/>
            <person name="LaButti K."/>
            <person name="Andreopoulos B."/>
            <person name="Lipzen A."/>
            <person name="Chen C."/>
            <person name="Yan M."/>
            <person name="Daum C."/>
            <person name="Ng V."/>
            <person name="Clum A."/>
            <person name="Steindorff A."/>
            <person name="Ohm R.A."/>
            <person name="Martin F."/>
            <person name="Silar P."/>
            <person name="Natvig D.O."/>
            <person name="Lalanne C."/>
            <person name="Gautier V."/>
            <person name="Ament-Velasquez S.L."/>
            <person name="Kruys A."/>
            <person name="Hutchinson M.I."/>
            <person name="Powell A.J."/>
            <person name="Barry K."/>
            <person name="Miller A.N."/>
            <person name="Grigoriev I.V."/>
            <person name="Debuchy R."/>
            <person name="Gladieux P."/>
            <person name="Hiltunen Thoren M."/>
            <person name="Johannesson H."/>
        </authorList>
    </citation>
    <scope>NUCLEOTIDE SEQUENCE</scope>
    <source>
        <strain evidence="6">CBS 315.58</strain>
    </source>
</reference>
<keyword evidence="4" id="KW-0560">Oxidoreductase</keyword>
<gene>
    <name evidence="6" type="ORF">QBC40DRAFT_209027</name>
</gene>
<dbReference type="SUPFAM" id="SSF51430">
    <property type="entry name" value="NAD(P)-linked oxidoreductase"/>
    <property type="match status" value="1"/>
</dbReference>
<evidence type="ECO:0000256" key="2">
    <source>
        <dbReference type="ARBA" id="ARBA00007905"/>
    </source>
</evidence>
<dbReference type="Pfam" id="PF00248">
    <property type="entry name" value="Aldo_ket_red"/>
    <property type="match status" value="1"/>
</dbReference>
<evidence type="ECO:0000313" key="6">
    <source>
        <dbReference type="EMBL" id="KAK4196565.1"/>
    </source>
</evidence>
<dbReference type="GO" id="GO:0005737">
    <property type="term" value="C:cytoplasm"/>
    <property type="evidence" value="ECO:0007669"/>
    <property type="project" value="UniProtKB-SubCell"/>
</dbReference>
<dbReference type="GO" id="GO:0042180">
    <property type="term" value="P:ketone metabolic process"/>
    <property type="evidence" value="ECO:0007669"/>
    <property type="project" value="UniProtKB-ARBA"/>
</dbReference>
<evidence type="ECO:0000259" key="5">
    <source>
        <dbReference type="Pfam" id="PF00248"/>
    </source>
</evidence>
<sequence length="351" mass="38791">MLSALRSIPKQAFTSLRRPLLSLPISSNHFASATTPLHRSLATTTMAPTTKKTAKSYPLNVPGLSIPAVGLGTWQSGPGEVGKAVEAALRNGYRHIDTAFGYRNEKEVGEGIRASGVPREEIWLTTKLDNPWHKRVKEGLEKSLENLGVEYLDLFLVHWPASLDPEKEGANGGKGEVYQDWDFVDTWREMQKLTEMGKVRAIGVSNFAIKNLERLLNDPSCKIVPAVNQIELHPGNPSPKLVAYNTSKGIHSSGYSPLGSSDSPLYTNDTIKSIAEGKGRTPQQVLLAWGVQKGWSVLPKSVTESRIKANFDLDDWELTEEEVKKIDAIPDRFKVCGDDWLPVKVFFGDDE</sequence>
<dbReference type="FunFam" id="3.20.20.100:FF:000018">
    <property type="entry name" value="Glycerol dehydrogenase Gcy1"/>
    <property type="match status" value="1"/>
</dbReference>
<dbReference type="Gene3D" id="3.20.20.100">
    <property type="entry name" value="NADP-dependent oxidoreductase domain"/>
    <property type="match status" value="1"/>
</dbReference>
<dbReference type="GO" id="GO:0019568">
    <property type="term" value="P:arabinose catabolic process"/>
    <property type="evidence" value="ECO:0007669"/>
    <property type="project" value="UniProtKB-ARBA"/>
</dbReference>
<dbReference type="GO" id="GO:0006066">
    <property type="term" value="P:alcohol metabolic process"/>
    <property type="evidence" value="ECO:0007669"/>
    <property type="project" value="UniProtKB-ARBA"/>
</dbReference>
<dbReference type="EMBL" id="MU863981">
    <property type="protein sequence ID" value="KAK4196565.1"/>
    <property type="molecule type" value="Genomic_DNA"/>
</dbReference>
<dbReference type="InterPro" id="IPR018170">
    <property type="entry name" value="Aldo/ket_reductase_CS"/>
</dbReference>
<evidence type="ECO:0000256" key="3">
    <source>
        <dbReference type="ARBA" id="ARBA00022490"/>
    </source>
</evidence>
<evidence type="ECO:0000256" key="1">
    <source>
        <dbReference type="ARBA" id="ARBA00004496"/>
    </source>
</evidence>
<comment type="similarity">
    <text evidence="2">Belongs to the aldo/keto reductase family.</text>
</comment>
<dbReference type="GO" id="GO:0042843">
    <property type="term" value="P:D-xylose catabolic process"/>
    <property type="evidence" value="ECO:0007669"/>
    <property type="project" value="UniProtKB-ARBA"/>
</dbReference>
<dbReference type="GO" id="GO:0004032">
    <property type="term" value="F:aldose reductase (NADPH) activity"/>
    <property type="evidence" value="ECO:0007669"/>
    <property type="project" value="UniProtKB-ARBA"/>
</dbReference>
<dbReference type="AlphaFoldDB" id="A0AAN6XBX7"/>
<proteinExistence type="inferred from homology"/>
<dbReference type="PROSITE" id="PS00062">
    <property type="entry name" value="ALDOKETO_REDUCTASE_2"/>
    <property type="match status" value="1"/>
</dbReference>
<evidence type="ECO:0000256" key="4">
    <source>
        <dbReference type="ARBA" id="ARBA00023002"/>
    </source>
</evidence>
<name>A0AAN6XBX7_9PEZI</name>
<accession>A0AAN6XBX7</accession>